<proteinExistence type="predicted"/>
<reference evidence="1" key="1">
    <citation type="submission" date="2022-09" db="EMBL/GenBank/DDBJ databases">
        <title>Multidrug resistance Raoultella ornithinolytica Strain MQB_Silv_108.</title>
        <authorList>
            <person name="Quintela-Baluja M."/>
        </authorList>
    </citation>
    <scope>NUCLEOTIDE SEQUENCE</scope>
    <source>
        <strain evidence="1">MQB_Silv_108</strain>
    </source>
</reference>
<dbReference type="RefSeq" id="WP_167394785.1">
    <property type="nucleotide sequence ID" value="NZ_AP021983.1"/>
</dbReference>
<evidence type="ECO:0000313" key="1">
    <source>
        <dbReference type="EMBL" id="UXE40658.1"/>
    </source>
</evidence>
<dbReference type="Proteomes" id="UP001064206">
    <property type="component" value="Chromosome"/>
</dbReference>
<sequence>MSTTGILTAKLTLRPYMKPPLILSALLRWNWLTGKCFKIEVVSGNEAEL</sequence>
<accession>A0A6S4YAP7</accession>
<name>A0A6S4YAP7_RAOOR</name>
<evidence type="ECO:0000313" key="2">
    <source>
        <dbReference type="EMBL" id="UXE40758.1"/>
    </source>
</evidence>
<organism evidence="1 3">
    <name type="scientific">Raoultella ornithinolytica</name>
    <name type="common">Klebsiella ornithinolytica</name>
    <dbReference type="NCBI Taxonomy" id="54291"/>
    <lineage>
        <taxon>Bacteria</taxon>
        <taxon>Pseudomonadati</taxon>
        <taxon>Pseudomonadota</taxon>
        <taxon>Gammaproteobacteria</taxon>
        <taxon>Enterobacterales</taxon>
        <taxon>Enterobacteriaceae</taxon>
        <taxon>Klebsiella/Raoultella group</taxon>
        <taxon>Raoultella</taxon>
    </lineage>
</organism>
<dbReference type="EMBL" id="CP104450">
    <property type="protein sequence ID" value="UXE40658.1"/>
    <property type="molecule type" value="Genomic_DNA"/>
</dbReference>
<gene>
    <name evidence="1" type="ORF">N2J37_13380</name>
    <name evidence="2" type="ORF">N2J37_13920</name>
</gene>
<dbReference type="EMBL" id="CP104450">
    <property type="protein sequence ID" value="UXE40758.1"/>
    <property type="molecule type" value="Genomic_DNA"/>
</dbReference>
<protein>
    <submittedName>
        <fullName evidence="1">Uncharacterized protein</fullName>
    </submittedName>
</protein>
<evidence type="ECO:0000313" key="3">
    <source>
        <dbReference type="Proteomes" id="UP001064206"/>
    </source>
</evidence>
<dbReference type="AlphaFoldDB" id="A0A6S4YAP7"/>